<feature type="chain" id="PRO_5030625031" evidence="1">
    <location>
        <begin position="24"/>
        <end position="140"/>
    </location>
</feature>
<dbReference type="AlphaFoldDB" id="A0A7X1GJK6"/>
<feature type="signal peptide" evidence="1">
    <location>
        <begin position="1"/>
        <end position="23"/>
    </location>
</feature>
<evidence type="ECO:0000313" key="2">
    <source>
        <dbReference type="EMBL" id="MBC2692593.1"/>
    </source>
</evidence>
<sequence>MSITKFSLIALCAALMAGCNDNAPNVTIPAGSRIFIKANHLDDTLTGKVLPTEWKAGNFEKSEYNFSQVLVESNCSFEVAPQWDSRVKRLMADKGTLTCDGAVSRELPGYLVDDQGMVGRNGVAVGDIIAFVISSSVAVE</sequence>
<dbReference type="EMBL" id="JACMYG010000030">
    <property type="protein sequence ID" value="MBC2692593.1"/>
    <property type="molecule type" value="Genomic_DNA"/>
</dbReference>
<comment type="caution">
    <text evidence="2">The sequence shown here is derived from an EMBL/GenBank/DDBJ whole genome shotgun (WGS) entry which is preliminary data.</text>
</comment>
<name>A0A7X1GJK6_9PSED</name>
<keyword evidence="1" id="KW-0732">Signal</keyword>
<protein>
    <submittedName>
        <fullName evidence="2">Uncharacterized protein</fullName>
    </submittedName>
</protein>
<reference evidence="2 3" key="1">
    <citation type="submission" date="2020-08" db="EMBL/GenBank/DDBJ databases">
        <title>Pseudomonas sp. nov.</title>
        <authorList>
            <person name="Gieschler S."/>
            <person name="Fiedler G."/>
            <person name="Brinks E."/>
            <person name="Boehnlein C."/>
            <person name="Franz C.M.A.P."/>
            <person name="Kabisch J."/>
        </authorList>
    </citation>
    <scope>NUCLEOTIDE SEQUENCE [LARGE SCALE GENOMIC DNA]</scope>
    <source>
        <strain evidence="2 3">MBT-1</strain>
    </source>
</reference>
<evidence type="ECO:0000256" key="1">
    <source>
        <dbReference type="SAM" id="SignalP"/>
    </source>
</evidence>
<dbReference type="PROSITE" id="PS51257">
    <property type="entry name" value="PROKAR_LIPOPROTEIN"/>
    <property type="match status" value="1"/>
</dbReference>
<accession>A0A7X1GJK6</accession>
<evidence type="ECO:0000313" key="3">
    <source>
        <dbReference type="Proteomes" id="UP000526003"/>
    </source>
</evidence>
<organism evidence="2 3">
    <name type="scientific">Pseudomonas kielensis</name>
    <dbReference type="NCBI Taxonomy" id="2762577"/>
    <lineage>
        <taxon>Bacteria</taxon>
        <taxon>Pseudomonadati</taxon>
        <taxon>Pseudomonadota</taxon>
        <taxon>Gammaproteobacteria</taxon>
        <taxon>Pseudomonadales</taxon>
        <taxon>Pseudomonadaceae</taxon>
        <taxon>Pseudomonas</taxon>
    </lineage>
</organism>
<keyword evidence="3" id="KW-1185">Reference proteome</keyword>
<gene>
    <name evidence="2" type="ORF">H7995_22645</name>
</gene>
<proteinExistence type="predicted"/>
<dbReference type="Proteomes" id="UP000526003">
    <property type="component" value="Unassembled WGS sequence"/>
</dbReference>
<dbReference type="RefSeq" id="WP_185818872.1">
    <property type="nucleotide sequence ID" value="NZ_JACMYG010000030.1"/>
</dbReference>